<dbReference type="CDD" id="cd07344">
    <property type="entry name" value="M48_yhfN_like"/>
    <property type="match status" value="1"/>
</dbReference>
<keyword evidence="3" id="KW-1185">Reference proteome</keyword>
<dbReference type="PANTHER" id="PTHR30399">
    <property type="entry name" value="UNCHARACTERIZED PROTEIN YGJP"/>
    <property type="match status" value="1"/>
</dbReference>
<dbReference type="EMBL" id="MCGG01000020">
    <property type="protein sequence ID" value="OEJ67703.1"/>
    <property type="molecule type" value="Genomic_DNA"/>
</dbReference>
<dbReference type="InterPro" id="IPR002725">
    <property type="entry name" value="YgjP-like_metallopeptidase"/>
</dbReference>
<proteinExistence type="predicted"/>
<evidence type="ECO:0000313" key="2">
    <source>
        <dbReference type="EMBL" id="OEJ67703.1"/>
    </source>
</evidence>
<reference evidence="3" key="1">
    <citation type="submission" date="2016-07" db="EMBL/GenBank/DDBJ databases">
        <authorList>
            <person name="Florea S."/>
            <person name="Webb J.S."/>
            <person name="Jaromczyk J."/>
            <person name="Schardl C.L."/>
        </authorList>
    </citation>
    <scope>NUCLEOTIDE SEQUENCE [LARGE SCALE GENOMIC DNA]</scope>
    <source>
        <strain evidence="3">MV-1</strain>
    </source>
</reference>
<dbReference type="STRING" id="28181.BEN30_08190"/>
<protein>
    <recommendedName>
        <fullName evidence="1">YgjP-like metallopeptidase domain-containing protein</fullName>
    </recommendedName>
</protein>
<organism evidence="2 3">
    <name type="scientific">Magnetovibrio blakemorei</name>
    <dbReference type="NCBI Taxonomy" id="28181"/>
    <lineage>
        <taxon>Bacteria</taxon>
        <taxon>Pseudomonadati</taxon>
        <taxon>Pseudomonadota</taxon>
        <taxon>Alphaproteobacteria</taxon>
        <taxon>Rhodospirillales</taxon>
        <taxon>Magnetovibrionaceae</taxon>
        <taxon>Magnetovibrio</taxon>
    </lineage>
</organism>
<evidence type="ECO:0000259" key="1">
    <source>
        <dbReference type="Pfam" id="PF01863"/>
    </source>
</evidence>
<dbReference type="AlphaFoldDB" id="A0A1E5Q8I7"/>
<feature type="domain" description="YgjP-like metallopeptidase" evidence="1">
    <location>
        <begin position="28"/>
        <end position="227"/>
    </location>
</feature>
<name>A0A1E5Q8I7_9PROT</name>
<evidence type="ECO:0000313" key="3">
    <source>
        <dbReference type="Proteomes" id="UP000095347"/>
    </source>
</evidence>
<dbReference type="Proteomes" id="UP000095347">
    <property type="component" value="Unassembled WGS sequence"/>
</dbReference>
<accession>A0A1E5Q8I7</accession>
<dbReference type="Gene3D" id="3.30.2010.10">
    <property type="entry name" value="Metalloproteases ('zincins'), catalytic domain"/>
    <property type="match status" value="1"/>
</dbReference>
<comment type="caution">
    <text evidence="2">The sequence shown here is derived from an EMBL/GenBank/DDBJ whole genome shotgun (WGS) entry which is preliminary data.</text>
</comment>
<gene>
    <name evidence="2" type="ORF">BEN30_08190</name>
</gene>
<dbReference type="RefSeq" id="WP_069957563.1">
    <property type="nucleotide sequence ID" value="NZ_MCGG01000020.1"/>
</dbReference>
<sequence>MRKTQSLHTLKIDGEAVQVVVRRHAQARRLILRLDEHGSGAVVTIPKHSSFAEGLEMAQRKSDWIKRQMAKAPPSVAFGDGSAVPYLGEPHVVRHVPHGRGVQRIDGEILVSGRIEHLNRRLTDWLKAQARSTISQRAHEKALQVERHISRISIRDTRSRWGSCGANGALNFSWRLVLAPEHVLDYVVAHEVAHLVHRNHGAGFWALAATLTDDSLGRLEDARAWLNAFGRTLHRYG</sequence>
<dbReference type="InterPro" id="IPR053136">
    <property type="entry name" value="UTP_pyrophosphatase-like"/>
</dbReference>
<dbReference type="PANTHER" id="PTHR30399:SF1">
    <property type="entry name" value="UTP PYROPHOSPHATASE"/>
    <property type="match status" value="1"/>
</dbReference>
<dbReference type="Pfam" id="PF01863">
    <property type="entry name" value="YgjP-like"/>
    <property type="match status" value="1"/>
</dbReference>